<dbReference type="InterPro" id="IPR050393">
    <property type="entry name" value="MFP_Efflux_Pump"/>
</dbReference>
<dbReference type="Pfam" id="PF25917">
    <property type="entry name" value="BSH_RND"/>
    <property type="match status" value="1"/>
</dbReference>
<dbReference type="Proteomes" id="UP001150830">
    <property type="component" value="Unassembled WGS sequence"/>
</dbReference>
<evidence type="ECO:0000256" key="3">
    <source>
        <dbReference type="ARBA" id="ARBA00022692"/>
    </source>
</evidence>
<dbReference type="InterPro" id="IPR058634">
    <property type="entry name" value="AaeA-lik-b-barrel"/>
</dbReference>
<dbReference type="InterPro" id="IPR058624">
    <property type="entry name" value="MdtA-like_HH"/>
</dbReference>
<dbReference type="Pfam" id="PF25963">
    <property type="entry name" value="Beta-barrel_AAEA"/>
    <property type="match status" value="1"/>
</dbReference>
<dbReference type="RefSeq" id="WP_283175518.1">
    <property type="nucleotide sequence ID" value="NZ_JAPNOA010000059.1"/>
</dbReference>
<evidence type="ECO:0000256" key="1">
    <source>
        <dbReference type="ARBA" id="ARBA00004167"/>
    </source>
</evidence>
<organism evidence="9 10">
    <name type="scientific">Parathalassolituus penaei</name>
    <dbReference type="NCBI Taxonomy" id="2997323"/>
    <lineage>
        <taxon>Bacteria</taxon>
        <taxon>Pseudomonadati</taxon>
        <taxon>Pseudomonadota</taxon>
        <taxon>Gammaproteobacteria</taxon>
        <taxon>Oceanospirillales</taxon>
        <taxon>Oceanospirillaceae</taxon>
        <taxon>Parathalassolituus</taxon>
    </lineage>
</organism>
<evidence type="ECO:0000256" key="2">
    <source>
        <dbReference type="ARBA" id="ARBA00009477"/>
    </source>
</evidence>
<comment type="caution">
    <text evidence="9">The sequence shown here is derived from an EMBL/GenBank/DDBJ whole genome shotgun (WGS) entry which is preliminary data.</text>
</comment>
<sequence>MKTVLRAGFTLLVAAAALLVGYQVWNHYLYSPWTRDGRVRAEVITLAPDVSGWITHLDAANNREVKAGDLLFTMDDQRYKAAIAEDEATVEEAKAALELAEHQFRRRQQLNGTNAISQEDLETFRIHTDSARAALTLARARLAADRIDLERTRVTAPADGTLINPGLNAGSWVSQGKSVLSLVKANSFYVTGYFEETKLAQIHEGQQATITLMGYPQPLTGTVIGIGRGIANANTTADGQLLPQVQQTFNWVRLAQRIPVDIRLDAIPADLHLSSGMSASVHLQAVATPSDAAAAQ</sequence>
<evidence type="ECO:0000259" key="7">
    <source>
        <dbReference type="Pfam" id="PF25917"/>
    </source>
</evidence>
<dbReference type="GO" id="GO:0016020">
    <property type="term" value="C:membrane"/>
    <property type="evidence" value="ECO:0007669"/>
    <property type="project" value="InterPro"/>
</dbReference>
<evidence type="ECO:0000313" key="9">
    <source>
        <dbReference type="EMBL" id="MCY0967316.1"/>
    </source>
</evidence>
<dbReference type="EMBL" id="JAPNOA010000059">
    <property type="protein sequence ID" value="MCY0967316.1"/>
    <property type="molecule type" value="Genomic_DNA"/>
</dbReference>
<proteinExistence type="inferred from homology"/>
<keyword evidence="5" id="KW-0472">Membrane</keyword>
<reference evidence="9" key="1">
    <citation type="submission" date="2022-11" db="EMBL/GenBank/DDBJ databases">
        <title>Parathalassolutuus dongxingensis gen. nov., sp. nov., a novel member of family Oceanospirillaceae isolated from a coastal shrimp pond in Guangxi, China.</title>
        <authorList>
            <person name="Chen H."/>
        </authorList>
    </citation>
    <scope>NUCLEOTIDE SEQUENCE</scope>
    <source>
        <strain evidence="9">G-43</strain>
    </source>
</reference>
<keyword evidence="3" id="KW-0812">Transmembrane</keyword>
<evidence type="ECO:0000259" key="6">
    <source>
        <dbReference type="Pfam" id="PF25876"/>
    </source>
</evidence>
<keyword evidence="10" id="KW-1185">Reference proteome</keyword>
<keyword evidence="4" id="KW-1133">Transmembrane helix</keyword>
<evidence type="ECO:0000256" key="4">
    <source>
        <dbReference type="ARBA" id="ARBA00022989"/>
    </source>
</evidence>
<dbReference type="SUPFAM" id="SSF111369">
    <property type="entry name" value="HlyD-like secretion proteins"/>
    <property type="match status" value="1"/>
</dbReference>
<dbReference type="Gene3D" id="2.40.30.170">
    <property type="match status" value="1"/>
</dbReference>
<dbReference type="InterPro" id="IPR058625">
    <property type="entry name" value="MdtA-like_BSH"/>
</dbReference>
<evidence type="ECO:0000256" key="5">
    <source>
        <dbReference type="ARBA" id="ARBA00023136"/>
    </source>
</evidence>
<protein>
    <submittedName>
        <fullName evidence="9">HlyD family secretion protein</fullName>
    </submittedName>
</protein>
<name>A0A9X3EHK7_9GAMM</name>
<gene>
    <name evidence="9" type="ORF">OUO13_19220</name>
</gene>
<dbReference type="PANTHER" id="PTHR30367">
    <property type="entry name" value="P-HYDROXYBENZOIC ACID EFFLUX PUMP SUBUNIT AAEA-RELATED"/>
    <property type="match status" value="1"/>
</dbReference>
<feature type="domain" description="p-hydroxybenzoic acid efflux pump subunit AaeA-like beta-barrel" evidence="8">
    <location>
        <begin position="187"/>
        <end position="283"/>
    </location>
</feature>
<evidence type="ECO:0000313" key="10">
    <source>
        <dbReference type="Proteomes" id="UP001150830"/>
    </source>
</evidence>
<dbReference type="Pfam" id="PF25876">
    <property type="entry name" value="HH_MFP_RND"/>
    <property type="match status" value="1"/>
</dbReference>
<dbReference type="NCBIfam" id="TIGR01730">
    <property type="entry name" value="RND_mfp"/>
    <property type="match status" value="1"/>
</dbReference>
<feature type="domain" description="Multidrug resistance protein MdtA-like barrel-sandwich hybrid" evidence="7">
    <location>
        <begin position="43"/>
        <end position="179"/>
    </location>
</feature>
<accession>A0A9X3EHK7</accession>
<dbReference type="Gene3D" id="1.10.287.470">
    <property type="entry name" value="Helix hairpin bin"/>
    <property type="match status" value="1"/>
</dbReference>
<dbReference type="InterPro" id="IPR006143">
    <property type="entry name" value="RND_pump_MFP"/>
</dbReference>
<feature type="domain" description="Multidrug resistance protein MdtA-like alpha-helical hairpin" evidence="6">
    <location>
        <begin position="85"/>
        <end position="151"/>
    </location>
</feature>
<evidence type="ECO:0000259" key="8">
    <source>
        <dbReference type="Pfam" id="PF25963"/>
    </source>
</evidence>
<dbReference type="PANTHER" id="PTHR30367:SF12">
    <property type="entry name" value="P-HYDROXYBENZOIC ACID EFFLUX PUMP SUBUNIT AAEA"/>
    <property type="match status" value="1"/>
</dbReference>
<comment type="similarity">
    <text evidence="2">Belongs to the membrane fusion protein (MFP) (TC 8.A.1) family.</text>
</comment>
<dbReference type="GO" id="GO:0022857">
    <property type="term" value="F:transmembrane transporter activity"/>
    <property type="evidence" value="ECO:0007669"/>
    <property type="project" value="InterPro"/>
</dbReference>
<dbReference type="AlphaFoldDB" id="A0A9X3EHK7"/>
<comment type="subcellular location">
    <subcellularLocation>
        <location evidence="1">Membrane</location>
        <topology evidence="1">Single-pass membrane protein</topology>
    </subcellularLocation>
</comment>